<comment type="similarity">
    <text evidence="1">Belongs to the peptidase S12 family.</text>
</comment>
<evidence type="ECO:0000313" key="3">
    <source>
        <dbReference type="EMBL" id="TYJ52105.1"/>
    </source>
</evidence>
<dbReference type="SUPFAM" id="SSF56601">
    <property type="entry name" value="beta-lactamase/transpeptidase-like"/>
    <property type="match status" value="1"/>
</dbReference>
<protein>
    <recommendedName>
        <fullName evidence="2">Beta-lactamase-related domain-containing protein</fullName>
    </recommendedName>
</protein>
<reference evidence="3 4" key="1">
    <citation type="submission" date="2017-05" db="EMBL/GenBank/DDBJ databases">
        <title>The Genome Sequence of Tsuchiyaea wingfieldii DSM 27421.</title>
        <authorList>
            <person name="Cuomo C."/>
            <person name="Passer A."/>
            <person name="Billmyre B."/>
            <person name="Heitman J."/>
        </authorList>
    </citation>
    <scope>NUCLEOTIDE SEQUENCE [LARGE SCALE GENOMIC DNA]</scope>
    <source>
        <strain evidence="3 4">DSM 27421</strain>
    </source>
</reference>
<dbReference type="InterPro" id="IPR001466">
    <property type="entry name" value="Beta-lactam-related"/>
</dbReference>
<dbReference type="InterPro" id="IPR012338">
    <property type="entry name" value="Beta-lactam/transpept-like"/>
</dbReference>
<dbReference type="Proteomes" id="UP000322245">
    <property type="component" value="Unassembled WGS sequence"/>
</dbReference>
<proteinExistence type="inferred from homology"/>
<keyword evidence="4" id="KW-1185">Reference proteome</keyword>
<dbReference type="PANTHER" id="PTHR46825:SF15">
    <property type="entry name" value="BETA-LACTAMASE-RELATED DOMAIN-CONTAINING PROTEIN"/>
    <property type="match status" value="1"/>
</dbReference>
<evidence type="ECO:0000313" key="4">
    <source>
        <dbReference type="Proteomes" id="UP000322245"/>
    </source>
</evidence>
<dbReference type="AlphaFoldDB" id="A0A5D3AKS1"/>
<accession>A0A5D3AKS1</accession>
<evidence type="ECO:0000256" key="1">
    <source>
        <dbReference type="ARBA" id="ARBA00038215"/>
    </source>
</evidence>
<comment type="caution">
    <text evidence="3">The sequence shown here is derived from an EMBL/GenBank/DDBJ whole genome shotgun (WGS) entry which is preliminary data.</text>
</comment>
<dbReference type="EMBL" id="NIDF01000156">
    <property type="protein sequence ID" value="TYJ52105.1"/>
    <property type="molecule type" value="Genomic_DNA"/>
</dbReference>
<dbReference type="PANTHER" id="PTHR46825">
    <property type="entry name" value="D-ALANYL-D-ALANINE-CARBOXYPEPTIDASE/ENDOPEPTIDASE AMPH"/>
    <property type="match status" value="1"/>
</dbReference>
<name>A0A5D3AKS1_9TREE</name>
<gene>
    <name evidence="3" type="ORF">B9479_007285</name>
</gene>
<dbReference type="Gene3D" id="3.40.710.10">
    <property type="entry name" value="DD-peptidase/beta-lactamase superfamily"/>
    <property type="match status" value="1"/>
</dbReference>
<organism evidence="3 4">
    <name type="scientific">Cryptococcus floricola</name>
    <dbReference type="NCBI Taxonomy" id="2591691"/>
    <lineage>
        <taxon>Eukaryota</taxon>
        <taxon>Fungi</taxon>
        <taxon>Dikarya</taxon>
        <taxon>Basidiomycota</taxon>
        <taxon>Agaricomycotina</taxon>
        <taxon>Tremellomycetes</taxon>
        <taxon>Tremellales</taxon>
        <taxon>Cryptococcaceae</taxon>
        <taxon>Cryptococcus</taxon>
    </lineage>
</organism>
<evidence type="ECO:0000259" key="2">
    <source>
        <dbReference type="Pfam" id="PF00144"/>
    </source>
</evidence>
<sequence length="515" mass="56713">MSSIIDEEFAFRLEQEIQRCLAAWKIRGASVIIVKHDSHNILTFGQRDEHSPVTPTTRFALASNSKLITALLLVRALASNSPPLPVNTPIKDILPSFRLANPLAEAECTVEDILSHRTGLPGYDEMFEPGYVMGELVERLATLELSGGFRERHQYNSILFDLAAILVEKLTGQAFDVYAHEQLFQPLGLTSATFYHTSDQGEFAKSFWQRVDQNGEGDEGRWIEYGIERCQGAIGTGRLWMDSNDMAKWIQALPSIPEYAEAVISRTIAGAAGGLEFPDQTVLYGLATRTSTHLGVLIHEHGGEIPGFLSKVARLPQYNAGFAILCNSDPGGKYLRALVKCRMIEYFASLPRKDWFAVLDAKRQDAFRSFSAVSVRAPSTSDEHAVDASSLVGIWSSPGFATWIIDHHQVVPSLPAEMGSLPFVASLYGSVKLIFSPAPSSLLEDGSTNGRKKGERWNGCKTWTSSDTGEVFFGDPFDIEVVDNDRIKVVGMTGVGEGLSEEDWPIWFSRSVGVC</sequence>
<feature type="domain" description="Beta-lactamase-related" evidence="2">
    <location>
        <begin position="14"/>
        <end position="333"/>
    </location>
</feature>
<dbReference type="InterPro" id="IPR050491">
    <property type="entry name" value="AmpC-like"/>
</dbReference>
<dbReference type="Pfam" id="PF00144">
    <property type="entry name" value="Beta-lactamase"/>
    <property type="match status" value="1"/>
</dbReference>